<gene>
    <name evidence="1" type="ORF">GXP70_00080</name>
</gene>
<accession>A0A6C0FUC8</accession>
<evidence type="ECO:0000313" key="2">
    <source>
        <dbReference type="Proteomes" id="UP000476064"/>
    </source>
</evidence>
<organism evidence="1 2">
    <name type="scientific">Paenibacillus lycopersici</name>
    <dbReference type="NCBI Taxonomy" id="2704462"/>
    <lineage>
        <taxon>Bacteria</taxon>
        <taxon>Bacillati</taxon>
        <taxon>Bacillota</taxon>
        <taxon>Bacilli</taxon>
        <taxon>Bacillales</taxon>
        <taxon>Paenibacillaceae</taxon>
        <taxon>Paenibacillus</taxon>
    </lineage>
</organism>
<evidence type="ECO:0008006" key="3">
    <source>
        <dbReference type="Google" id="ProtNLM"/>
    </source>
</evidence>
<dbReference type="Proteomes" id="UP000476064">
    <property type="component" value="Chromosome"/>
</dbReference>
<dbReference type="InterPro" id="IPR029475">
    <property type="entry name" value="DUF6807"/>
</dbReference>
<protein>
    <recommendedName>
        <fullName evidence="3">Methane oxygenase PmoA</fullName>
    </recommendedName>
</protein>
<dbReference type="EMBL" id="CP048209">
    <property type="protein sequence ID" value="QHT58529.1"/>
    <property type="molecule type" value="Genomic_DNA"/>
</dbReference>
<dbReference type="AlphaFoldDB" id="A0A6C0FUC8"/>
<dbReference type="KEGG" id="plyc:GXP70_00080"/>
<dbReference type="RefSeq" id="WP_162354604.1">
    <property type="nucleotide sequence ID" value="NZ_CP048209.1"/>
</dbReference>
<proteinExistence type="predicted"/>
<dbReference type="Pfam" id="PF14100">
    <property type="entry name" value="DUF6807"/>
    <property type="match status" value="1"/>
</dbReference>
<name>A0A6C0FUC8_9BACL</name>
<reference evidence="1 2" key="1">
    <citation type="submission" date="2020-01" db="EMBL/GenBank/DDBJ databases">
        <title>Paenibacillus sp. nov., isolated from tomato rhizosphere.</title>
        <authorList>
            <person name="Weon H.-Y."/>
            <person name="Lee S.A."/>
        </authorList>
    </citation>
    <scope>NUCLEOTIDE SEQUENCE [LARGE SCALE GENOMIC DNA]</scope>
    <source>
        <strain evidence="1 2">12200R-189</strain>
    </source>
</reference>
<keyword evidence="2" id="KW-1185">Reference proteome</keyword>
<sequence>MQTSRLRAEQTAARLRIYRGEETVPMLEQHAPAGKRPYIHPLLAPDGNGVLTEDVPAHHPWQHGIYIGLNDVNGVGFWTEGLTNDPKDGSFRPLPLKPAVIDGRRAAWEAETVYLDPEGRPMLTELQQWELQDQGDSYNLDLRWSLTAMIDLTFGQYAYGGLFLRMPYRDELGGQALNSEGQAGGEAEGRRARWVACCMPVEGRADQAGLAYMDHPGNAGHPVPWRVDGQLGISPSRCIAGPWQLAAGRTETARYRIAVFCGEPDPAALDACWEAFAGVR</sequence>
<evidence type="ECO:0000313" key="1">
    <source>
        <dbReference type="EMBL" id="QHT58529.1"/>
    </source>
</evidence>